<feature type="compositionally biased region" description="Basic and acidic residues" evidence="1">
    <location>
        <begin position="201"/>
        <end position="210"/>
    </location>
</feature>
<name>A0A835JZ57_9ROSI</name>
<evidence type="ECO:0008006" key="4">
    <source>
        <dbReference type="Google" id="ProtNLM"/>
    </source>
</evidence>
<sequence>MWKTNRLISWVPPPCDLWMLNVDGIVLVASGDAGIEGLIHDHAGKWVLHTPHEGNRCADFVYSKLALDQTWASPMADLTSSPLIPRENVLSNARSTASVVTSNAKTRVATNVYAITRDSDSWSFRVKNGVEGLDTAIFTSHCRHHPLLLVLLHMEQASSTVGNSTGSSPASLVGYIRSEKKQILQHIKEKKSKWRASSPPNRDKNIKSTD</sequence>
<gene>
    <name evidence="2" type="ORF">SADUNF_Sadunf08G0024500</name>
</gene>
<feature type="region of interest" description="Disordered" evidence="1">
    <location>
        <begin position="187"/>
        <end position="210"/>
    </location>
</feature>
<accession>A0A835JZ57</accession>
<evidence type="ECO:0000256" key="1">
    <source>
        <dbReference type="SAM" id="MobiDB-lite"/>
    </source>
</evidence>
<reference evidence="2 3" key="1">
    <citation type="submission" date="2020-10" db="EMBL/GenBank/DDBJ databases">
        <title>Plant Genome Project.</title>
        <authorList>
            <person name="Zhang R.-G."/>
        </authorList>
    </citation>
    <scope>NUCLEOTIDE SEQUENCE [LARGE SCALE GENOMIC DNA]</scope>
    <source>
        <strain evidence="2">FAFU-HL-1</strain>
        <tissue evidence="2">Leaf</tissue>
    </source>
</reference>
<protein>
    <recommendedName>
        <fullName evidence="4">RNase H type-1 domain-containing protein</fullName>
    </recommendedName>
</protein>
<dbReference type="EMBL" id="JADGMS010000008">
    <property type="protein sequence ID" value="KAF9676645.1"/>
    <property type="molecule type" value="Genomic_DNA"/>
</dbReference>
<dbReference type="AlphaFoldDB" id="A0A835JZ57"/>
<organism evidence="2 3">
    <name type="scientific">Salix dunnii</name>
    <dbReference type="NCBI Taxonomy" id="1413687"/>
    <lineage>
        <taxon>Eukaryota</taxon>
        <taxon>Viridiplantae</taxon>
        <taxon>Streptophyta</taxon>
        <taxon>Embryophyta</taxon>
        <taxon>Tracheophyta</taxon>
        <taxon>Spermatophyta</taxon>
        <taxon>Magnoliopsida</taxon>
        <taxon>eudicotyledons</taxon>
        <taxon>Gunneridae</taxon>
        <taxon>Pentapetalae</taxon>
        <taxon>rosids</taxon>
        <taxon>fabids</taxon>
        <taxon>Malpighiales</taxon>
        <taxon>Salicaceae</taxon>
        <taxon>Saliceae</taxon>
        <taxon>Salix</taxon>
    </lineage>
</organism>
<evidence type="ECO:0000313" key="2">
    <source>
        <dbReference type="EMBL" id="KAF9676645.1"/>
    </source>
</evidence>
<keyword evidence="3" id="KW-1185">Reference proteome</keyword>
<proteinExistence type="predicted"/>
<dbReference type="Proteomes" id="UP000657918">
    <property type="component" value="Chromosome 8"/>
</dbReference>
<comment type="caution">
    <text evidence="2">The sequence shown here is derived from an EMBL/GenBank/DDBJ whole genome shotgun (WGS) entry which is preliminary data.</text>
</comment>
<evidence type="ECO:0000313" key="3">
    <source>
        <dbReference type="Proteomes" id="UP000657918"/>
    </source>
</evidence>